<dbReference type="Proteomes" id="UP000326396">
    <property type="component" value="Linkage Group LG7"/>
</dbReference>
<proteinExistence type="predicted"/>
<evidence type="ECO:0000313" key="2">
    <source>
        <dbReference type="EMBL" id="KAD3067825.1"/>
    </source>
</evidence>
<comment type="caution">
    <text evidence="2">The sequence shown here is derived from an EMBL/GenBank/DDBJ whole genome shotgun (WGS) entry which is preliminary data.</text>
</comment>
<name>A0A5N6M1P9_9ASTR</name>
<dbReference type="OrthoDB" id="6108017at2759"/>
<dbReference type="EMBL" id="SZYD01000017">
    <property type="protein sequence ID" value="KAD3067825.1"/>
    <property type="molecule type" value="Genomic_DNA"/>
</dbReference>
<reference evidence="2 3" key="1">
    <citation type="submission" date="2019-05" db="EMBL/GenBank/DDBJ databases">
        <title>Mikania micrantha, genome provides insights into the molecular mechanism of rapid growth.</title>
        <authorList>
            <person name="Liu B."/>
        </authorList>
    </citation>
    <scope>NUCLEOTIDE SEQUENCE [LARGE SCALE GENOMIC DNA]</scope>
    <source>
        <strain evidence="2">NLD-2019</strain>
        <tissue evidence="2">Leaf</tissue>
    </source>
</reference>
<organism evidence="2 3">
    <name type="scientific">Mikania micrantha</name>
    <name type="common">bitter vine</name>
    <dbReference type="NCBI Taxonomy" id="192012"/>
    <lineage>
        <taxon>Eukaryota</taxon>
        <taxon>Viridiplantae</taxon>
        <taxon>Streptophyta</taxon>
        <taxon>Embryophyta</taxon>
        <taxon>Tracheophyta</taxon>
        <taxon>Spermatophyta</taxon>
        <taxon>Magnoliopsida</taxon>
        <taxon>eudicotyledons</taxon>
        <taxon>Gunneridae</taxon>
        <taxon>Pentapetalae</taxon>
        <taxon>asterids</taxon>
        <taxon>campanulids</taxon>
        <taxon>Asterales</taxon>
        <taxon>Asteraceae</taxon>
        <taxon>Asteroideae</taxon>
        <taxon>Heliantheae alliance</taxon>
        <taxon>Eupatorieae</taxon>
        <taxon>Mikania</taxon>
    </lineage>
</organism>
<sequence length="119" mass="13376">MFLLDSNDRLLPTAKSSNVYPKDAKAPPCGVDDMTKLAYLHEPGTLEENTRHLINMAVILGRDDEIRFAQRIVRGDVPEPLKNCSLLVDAKFGGVKYGRVDIMRSFRAKSYSGEMFLND</sequence>
<evidence type="ECO:0000313" key="3">
    <source>
        <dbReference type="Proteomes" id="UP000326396"/>
    </source>
</evidence>
<accession>A0A5N6M1P9</accession>
<evidence type="ECO:0000313" key="1">
    <source>
        <dbReference type="EMBL" id="KAD3067792.1"/>
    </source>
</evidence>
<dbReference type="EMBL" id="SZYD01000017">
    <property type="protein sequence ID" value="KAD3067792.1"/>
    <property type="molecule type" value="Genomic_DNA"/>
</dbReference>
<dbReference type="AlphaFoldDB" id="A0A5N6M1P9"/>
<protein>
    <submittedName>
        <fullName evidence="2">Uncharacterized protein</fullName>
    </submittedName>
</protein>
<gene>
    <name evidence="1" type="ORF">E3N88_35672</name>
    <name evidence="2" type="ORF">E3N88_35705</name>
</gene>
<keyword evidence="3" id="KW-1185">Reference proteome</keyword>